<dbReference type="Proteomes" id="UP000515153">
    <property type="component" value="Unplaced"/>
</dbReference>
<dbReference type="RefSeq" id="XP_030984420.1">
    <property type="nucleotide sequence ID" value="XM_031123624.1"/>
</dbReference>
<feature type="region of interest" description="Disordered" evidence="1">
    <location>
        <begin position="26"/>
        <end position="46"/>
    </location>
</feature>
<feature type="non-terminal residue" evidence="3">
    <location>
        <position position="1"/>
    </location>
</feature>
<evidence type="ECO:0000256" key="1">
    <source>
        <dbReference type="SAM" id="MobiDB-lite"/>
    </source>
</evidence>
<reference evidence="3" key="2">
    <citation type="submission" date="2019-10" db="EMBL/GenBank/DDBJ databases">
        <authorList>
            <consortium name="NCBI Genome Project"/>
        </authorList>
    </citation>
    <scope>NUCLEOTIDE SEQUENCE</scope>
    <source>
        <strain evidence="3">NI907</strain>
    </source>
</reference>
<gene>
    <name evidence="3" type="ORF">PgNI_03570</name>
</gene>
<proteinExistence type="predicted"/>
<evidence type="ECO:0000313" key="3">
    <source>
        <dbReference type="RefSeq" id="XP_030984420.1"/>
    </source>
</evidence>
<reference evidence="3" key="1">
    <citation type="journal article" date="2019" name="Mol. Biol. Evol.">
        <title>Blast fungal genomes show frequent chromosomal changes, gene gains and losses, and effector gene turnover.</title>
        <authorList>
            <person name="Gomez Luciano L.B."/>
            <person name="Jason Tsai I."/>
            <person name="Chuma I."/>
            <person name="Tosa Y."/>
            <person name="Chen Y.H."/>
            <person name="Li J.Y."/>
            <person name="Li M.Y."/>
            <person name="Jade Lu M.Y."/>
            <person name="Nakayashiki H."/>
            <person name="Li W.H."/>
        </authorList>
    </citation>
    <scope>NUCLEOTIDE SEQUENCE</scope>
    <source>
        <strain evidence="3">NI907</strain>
    </source>
</reference>
<accession>A0A6P8BBA0</accession>
<evidence type="ECO:0000313" key="2">
    <source>
        <dbReference type="Proteomes" id="UP000515153"/>
    </source>
</evidence>
<dbReference type="AlphaFoldDB" id="A0A6P8BBA0"/>
<protein>
    <submittedName>
        <fullName evidence="3">Uncharacterized protein</fullName>
    </submittedName>
</protein>
<keyword evidence="2" id="KW-1185">Reference proteome</keyword>
<reference evidence="3" key="3">
    <citation type="submission" date="2025-08" db="UniProtKB">
        <authorList>
            <consortium name="RefSeq"/>
        </authorList>
    </citation>
    <scope>IDENTIFICATION</scope>
    <source>
        <strain evidence="3">NI907</strain>
    </source>
</reference>
<dbReference type="KEGG" id="pgri:PgNI_03570"/>
<sequence>LGLSWGGVSDLARKLVIPQETPTRRAVKSSFAPTPHPRLQVGNNPASAVPERARLGTCCKSNPVGFFLSLIVILWLNIQG</sequence>
<name>A0A6P8BBA0_PYRGI</name>
<organism evidence="2 3">
    <name type="scientific">Pyricularia grisea</name>
    <name type="common">Crabgrass-specific blast fungus</name>
    <name type="synonym">Magnaporthe grisea</name>
    <dbReference type="NCBI Taxonomy" id="148305"/>
    <lineage>
        <taxon>Eukaryota</taxon>
        <taxon>Fungi</taxon>
        <taxon>Dikarya</taxon>
        <taxon>Ascomycota</taxon>
        <taxon>Pezizomycotina</taxon>
        <taxon>Sordariomycetes</taxon>
        <taxon>Sordariomycetidae</taxon>
        <taxon>Magnaporthales</taxon>
        <taxon>Pyriculariaceae</taxon>
        <taxon>Pyricularia</taxon>
    </lineage>
</organism>
<dbReference type="GeneID" id="41958533"/>